<dbReference type="AlphaFoldDB" id="A0A9D2H646"/>
<proteinExistence type="inferred from homology"/>
<reference evidence="12" key="2">
    <citation type="submission" date="2021-04" db="EMBL/GenBank/DDBJ databases">
        <authorList>
            <person name="Gilroy R."/>
        </authorList>
    </citation>
    <scope>NUCLEOTIDE SEQUENCE</scope>
    <source>
        <strain evidence="12">ChiHjej8B7-3636</strain>
    </source>
</reference>
<evidence type="ECO:0000256" key="5">
    <source>
        <dbReference type="ARBA" id="ARBA00022679"/>
    </source>
</evidence>
<comment type="cofactor">
    <cofactor evidence="11">
        <name>Mg(2+)</name>
        <dbReference type="ChEBI" id="CHEBI:18420"/>
    </cofactor>
    <text evidence="11">Binds 1 Mg(2+) ion per subunit.</text>
</comment>
<comment type="caution">
    <text evidence="12">The sequence shown here is derived from an EMBL/GenBank/DDBJ whole genome shotgun (WGS) entry which is preliminary data.</text>
</comment>
<evidence type="ECO:0000256" key="6">
    <source>
        <dbReference type="ARBA" id="ARBA00022741"/>
    </source>
</evidence>
<dbReference type="HAMAP" id="MF_00109">
    <property type="entry name" value="Shikimate_kinase"/>
    <property type="match status" value="1"/>
</dbReference>
<keyword evidence="8 11" id="KW-0067">ATP-binding</keyword>
<dbReference type="CDD" id="cd00464">
    <property type="entry name" value="SK"/>
    <property type="match status" value="1"/>
</dbReference>
<dbReference type="Pfam" id="PF01202">
    <property type="entry name" value="SKI"/>
    <property type="match status" value="1"/>
</dbReference>
<dbReference type="PRINTS" id="PR01100">
    <property type="entry name" value="SHIKIMTKNASE"/>
</dbReference>
<comment type="caution">
    <text evidence="11">Lacks conserved residue(s) required for the propagation of feature annotation.</text>
</comment>
<evidence type="ECO:0000256" key="8">
    <source>
        <dbReference type="ARBA" id="ARBA00022840"/>
    </source>
</evidence>
<reference evidence="12" key="1">
    <citation type="journal article" date="2021" name="PeerJ">
        <title>Extensive microbial diversity within the chicken gut microbiome revealed by metagenomics and culture.</title>
        <authorList>
            <person name="Gilroy R."/>
            <person name="Ravi A."/>
            <person name="Getino M."/>
            <person name="Pursley I."/>
            <person name="Horton D.L."/>
            <person name="Alikhan N.F."/>
            <person name="Baker D."/>
            <person name="Gharbi K."/>
            <person name="Hall N."/>
            <person name="Watson M."/>
            <person name="Adriaenssens E.M."/>
            <person name="Foster-Nyarko E."/>
            <person name="Jarju S."/>
            <person name="Secka A."/>
            <person name="Antonio M."/>
            <person name="Oren A."/>
            <person name="Chaudhuri R.R."/>
            <person name="La Ragione R."/>
            <person name="Hildebrand F."/>
            <person name="Pallen M.J."/>
        </authorList>
    </citation>
    <scope>NUCLEOTIDE SEQUENCE</scope>
    <source>
        <strain evidence="12">ChiHjej8B7-3636</strain>
    </source>
</reference>
<protein>
    <recommendedName>
        <fullName evidence="3 11">Shikimate kinase</fullName>
        <shortName evidence="11">SK</shortName>
        <ecNumber evidence="3 11">2.7.1.71</ecNumber>
    </recommendedName>
</protein>
<sequence>MPDAVVLIGPMGAGKSSIGRRVAKRLGLTFTDTDTVIVREHGPIADLFASQGEAAFRRIERETVANALTKGGIIALGGGAVLAPETREALSHHHVVALTVSQRTIASRIRGSKRPLLNGGDPLAEWVRISEERRPLYESLADVTYDTSRGPLKNVVEEAAEWAAERLGVPLERKEVE</sequence>
<dbReference type="PANTHER" id="PTHR21087:SF16">
    <property type="entry name" value="SHIKIMATE KINASE 1, CHLOROPLASTIC"/>
    <property type="match status" value="1"/>
</dbReference>
<dbReference type="PANTHER" id="PTHR21087">
    <property type="entry name" value="SHIKIMATE KINASE"/>
    <property type="match status" value="1"/>
</dbReference>
<gene>
    <name evidence="11" type="primary">aroK</name>
    <name evidence="12" type="ORF">H9800_05360</name>
</gene>
<dbReference type="Proteomes" id="UP000824220">
    <property type="component" value="Unassembled WGS sequence"/>
</dbReference>
<feature type="binding site" evidence="11">
    <location>
        <position position="34"/>
    </location>
    <ligand>
        <name>substrate</name>
    </ligand>
</feature>
<dbReference type="GO" id="GO:0009423">
    <property type="term" value="P:chorismate biosynthetic process"/>
    <property type="evidence" value="ECO:0007669"/>
    <property type="project" value="UniProtKB-UniRule"/>
</dbReference>
<keyword evidence="11" id="KW-0479">Metal-binding</keyword>
<feature type="binding site" evidence="11">
    <location>
        <position position="57"/>
    </location>
    <ligand>
        <name>substrate</name>
    </ligand>
</feature>
<dbReference type="InterPro" id="IPR000623">
    <property type="entry name" value="Shikimate_kinase/TSH1"/>
</dbReference>
<dbReference type="SUPFAM" id="SSF52540">
    <property type="entry name" value="P-loop containing nucleoside triphosphate hydrolases"/>
    <property type="match status" value="1"/>
</dbReference>
<accession>A0A9D2H646</accession>
<dbReference type="EC" id="2.7.1.71" evidence="3 11"/>
<comment type="subcellular location">
    <subcellularLocation>
        <location evidence="11">Cytoplasm</location>
    </subcellularLocation>
</comment>
<feature type="binding site" evidence="11">
    <location>
        <position position="16"/>
    </location>
    <ligand>
        <name>Mg(2+)</name>
        <dbReference type="ChEBI" id="CHEBI:18420"/>
    </ligand>
</feature>
<keyword evidence="5 11" id="KW-0808">Transferase</keyword>
<feature type="binding site" evidence="11">
    <location>
        <position position="78"/>
    </location>
    <ligand>
        <name>substrate</name>
    </ligand>
</feature>
<name>A0A9D2H646_9MICO</name>
<comment type="pathway">
    <text evidence="1 11">Metabolic intermediate biosynthesis; chorismate biosynthesis; chorismate from D-erythrose 4-phosphate and phosphoenolpyruvate: step 5/7.</text>
</comment>
<evidence type="ECO:0000256" key="1">
    <source>
        <dbReference type="ARBA" id="ARBA00004842"/>
    </source>
</evidence>
<dbReference type="GO" id="GO:0005524">
    <property type="term" value="F:ATP binding"/>
    <property type="evidence" value="ECO:0007669"/>
    <property type="project" value="UniProtKB-UniRule"/>
</dbReference>
<dbReference type="InterPro" id="IPR031322">
    <property type="entry name" value="Shikimate/glucono_kinase"/>
</dbReference>
<dbReference type="GO" id="GO:0005829">
    <property type="term" value="C:cytosol"/>
    <property type="evidence" value="ECO:0007669"/>
    <property type="project" value="TreeGrafter"/>
</dbReference>
<dbReference type="PROSITE" id="PS01128">
    <property type="entry name" value="SHIKIMATE_KINASE"/>
    <property type="match status" value="1"/>
</dbReference>
<organism evidence="12 13">
    <name type="scientific">Candidatus Microbacterium stercoravium</name>
    <dbReference type="NCBI Taxonomy" id="2838697"/>
    <lineage>
        <taxon>Bacteria</taxon>
        <taxon>Bacillati</taxon>
        <taxon>Actinomycetota</taxon>
        <taxon>Actinomycetes</taxon>
        <taxon>Micrococcales</taxon>
        <taxon>Microbacteriaceae</taxon>
        <taxon>Microbacterium</taxon>
    </lineage>
</organism>
<dbReference type="GO" id="GO:0009073">
    <property type="term" value="P:aromatic amino acid family biosynthetic process"/>
    <property type="evidence" value="ECO:0007669"/>
    <property type="project" value="UniProtKB-KW"/>
</dbReference>
<evidence type="ECO:0000256" key="7">
    <source>
        <dbReference type="ARBA" id="ARBA00022777"/>
    </source>
</evidence>
<feature type="binding site" evidence="11">
    <location>
        <begin position="12"/>
        <end position="17"/>
    </location>
    <ligand>
        <name>ATP</name>
        <dbReference type="ChEBI" id="CHEBI:30616"/>
    </ligand>
</feature>
<comment type="function">
    <text evidence="11">Catalyzes the specific phosphorylation of the 3-hydroxyl group of shikimic acid using ATP as a cosubstrate.</text>
</comment>
<dbReference type="EMBL" id="DXAM01000075">
    <property type="protein sequence ID" value="HJA04270.1"/>
    <property type="molecule type" value="Genomic_DNA"/>
</dbReference>
<evidence type="ECO:0000256" key="9">
    <source>
        <dbReference type="ARBA" id="ARBA00023141"/>
    </source>
</evidence>
<evidence type="ECO:0000256" key="10">
    <source>
        <dbReference type="ARBA" id="ARBA00048567"/>
    </source>
</evidence>
<keyword evidence="4 11" id="KW-0028">Amino-acid biosynthesis</keyword>
<comment type="catalytic activity">
    <reaction evidence="10 11">
        <text>shikimate + ATP = 3-phosphoshikimate + ADP + H(+)</text>
        <dbReference type="Rhea" id="RHEA:13121"/>
        <dbReference type="ChEBI" id="CHEBI:15378"/>
        <dbReference type="ChEBI" id="CHEBI:30616"/>
        <dbReference type="ChEBI" id="CHEBI:36208"/>
        <dbReference type="ChEBI" id="CHEBI:145989"/>
        <dbReference type="ChEBI" id="CHEBI:456216"/>
        <dbReference type="EC" id="2.7.1.71"/>
    </reaction>
</comment>
<comment type="similarity">
    <text evidence="2 11">Belongs to the shikimate kinase family.</text>
</comment>
<dbReference type="GO" id="GO:0000287">
    <property type="term" value="F:magnesium ion binding"/>
    <property type="evidence" value="ECO:0007669"/>
    <property type="project" value="UniProtKB-UniRule"/>
</dbReference>
<keyword evidence="9 11" id="KW-0057">Aromatic amino acid biosynthesis</keyword>
<dbReference type="GO" id="GO:0008652">
    <property type="term" value="P:amino acid biosynthetic process"/>
    <property type="evidence" value="ECO:0007669"/>
    <property type="project" value="UniProtKB-KW"/>
</dbReference>
<dbReference type="InterPro" id="IPR023000">
    <property type="entry name" value="Shikimate_kinase_CS"/>
</dbReference>
<feature type="binding site" evidence="11">
    <location>
        <position position="114"/>
    </location>
    <ligand>
        <name>ATP</name>
        <dbReference type="ChEBI" id="CHEBI:30616"/>
    </ligand>
</feature>
<feature type="binding site" evidence="11">
    <location>
        <position position="133"/>
    </location>
    <ligand>
        <name>substrate</name>
    </ligand>
</feature>
<evidence type="ECO:0000256" key="4">
    <source>
        <dbReference type="ARBA" id="ARBA00022605"/>
    </source>
</evidence>
<dbReference type="Gene3D" id="3.40.50.300">
    <property type="entry name" value="P-loop containing nucleotide triphosphate hydrolases"/>
    <property type="match status" value="1"/>
</dbReference>
<comment type="subunit">
    <text evidence="11">Monomer.</text>
</comment>
<evidence type="ECO:0000256" key="2">
    <source>
        <dbReference type="ARBA" id="ARBA00006997"/>
    </source>
</evidence>
<keyword evidence="11" id="KW-0460">Magnesium</keyword>
<evidence type="ECO:0000256" key="3">
    <source>
        <dbReference type="ARBA" id="ARBA00012154"/>
    </source>
</evidence>
<keyword evidence="11" id="KW-0963">Cytoplasm</keyword>
<evidence type="ECO:0000256" key="11">
    <source>
        <dbReference type="HAMAP-Rule" id="MF_00109"/>
    </source>
</evidence>
<dbReference type="GO" id="GO:0004765">
    <property type="term" value="F:shikimate kinase activity"/>
    <property type="evidence" value="ECO:0007669"/>
    <property type="project" value="UniProtKB-UniRule"/>
</dbReference>
<keyword evidence="7 11" id="KW-0418">Kinase</keyword>
<evidence type="ECO:0000313" key="12">
    <source>
        <dbReference type="EMBL" id="HJA04270.1"/>
    </source>
</evidence>
<dbReference type="InterPro" id="IPR027417">
    <property type="entry name" value="P-loop_NTPase"/>
</dbReference>
<evidence type="ECO:0000313" key="13">
    <source>
        <dbReference type="Proteomes" id="UP000824220"/>
    </source>
</evidence>
<keyword evidence="6 11" id="KW-0547">Nucleotide-binding</keyword>